<comment type="caution">
    <text evidence="2">The sequence shown here is derived from an EMBL/GenBank/DDBJ whole genome shotgun (WGS) entry which is preliminary data.</text>
</comment>
<feature type="region of interest" description="Disordered" evidence="1">
    <location>
        <begin position="1"/>
        <end position="48"/>
    </location>
</feature>
<evidence type="ECO:0000313" key="2">
    <source>
        <dbReference type="EMBL" id="OBA18968.1"/>
    </source>
</evidence>
<accession>A0A1A0H4W6</accession>
<evidence type="ECO:0000313" key="3">
    <source>
        <dbReference type="Proteomes" id="UP000092555"/>
    </source>
</evidence>
<dbReference type="AlphaFoldDB" id="A0A1A0H4W6"/>
<dbReference type="OrthoDB" id="20473at2759"/>
<protein>
    <submittedName>
        <fullName evidence="2">Uncharacterized protein</fullName>
    </submittedName>
</protein>
<evidence type="ECO:0000256" key="1">
    <source>
        <dbReference type="SAM" id="MobiDB-lite"/>
    </source>
</evidence>
<sequence>MEDITNRQKKAKLDSKPFYPPTQERLPSPSSPSTSLSPQRPHQRQKSVLFELSRNEHFECPLLTPRDEDYDLDSDHIEEKSQEISLGALDSNIDYVALGSTASLLDLTKEHIETEITELASLRTQAQKASKLDLVDFYIRLIYDKQPLPAQHTIVRAPTIDWAKYEEGLANVSLHHDCTNDEENPVFQTMNMFGSASKN</sequence>
<keyword evidence="3" id="KW-1185">Reference proteome</keyword>
<dbReference type="Proteomes" id="UP000092555">
    <property type="component" value="Unassembled WGS sequence"/>
</dbReference>
<name>A0A1A0H4W6_9ASCO</name>
<organism evidence="2 3">
    <name type="scientific">Metschnikowia bicuspidata var. bicuspidata NRRL YB-4993</name>
    <dbReference type="NCBI Taxonomy" id="869754"/>
    <lineage>
        <taxon>Eukaryota</taxon>
        <taxon>Fungi</taxon>
        <taxon>Dikarya</taxon>
        <taxon>Ascomycota</taxon>
        <taxon>Saccharomycotina</taxon>
        <taxon>Pichiomycetes</taxon>
        <taxon>Metschnikowiaceae</taxon>
        <taxon>Metschnikowia</taxon>
    </lineage>
</organism>
<gene>
    <name evidence="2" type="ORF">METBIDRAFT_47497</name>
</gene>
<feature type="compositionally biased region" description="Low complexity" evidence="1">
    <location>
        <begin position="26"/>
        <end position="38"/>
    </location>
</feature>
<proteinExistence type="predicted"/>
<dbReference type="GeneID" id="30031152"/>
<dbReference type="EMBL" id="LXTC01000008">
    <property type="protein sequence ID" value="OBA18968.1"/>
    <property type="molecule type" value="Genomic_DNA"/>
</dbReference>
<reference evidence="2 3" key="1">
    <citation type="submission" date="2016-05" db="EMBL/GenBank/DDBJ databases">
        <title>Comparative genomics of biotechnologically important yeasts.</title>
        <authorList>
            <consortium name="DOE Joint Genome Institute"/>
            <person name="Riley R."/>
            <person name="Haridas S."/>
            <person name="Wolfe K.H."/>
            <person name="Lopes M.R."/>
            <person name="Hittinger C.T."/>
            <person name="Goker M."/>
            <person name="Salamov A."/>
            <person name="Wisecaver J."/>
            <person name="Long T.M."/>
            <person name="Aerts A.L."/>
            <person name="Barry K."/>
            <person name="Choi C."/>
            <person name="Clum A."/>
            <person name="Coughlan A.Y."/>
            <person name="Deshpande S."/>
            <person name="Douglass A.P."/>
            <person name="Hanson S.J."/>
            <person name="Klenk H.-P."/>
            <person name="LaButti K."/>
            <person name="Lapidus A."/>
            <person name="Lindquist E."/>
            <person name="Lipzen A."/>
            <person name="Meier-kolthoff J.P."/>
            <person name="Ohm R.A."/>
            <person name="Otillar R.P."/>
            <person name="Pangilinan J."/>
            <person name="Peng Y."/>
            <person name="Rokas A."/>
            <person name="Rosa C.A."/>
            <person name="Scheuner C."/>
            <person name="Sibirny A.A."/>
            <person name="Slot J.C."/>
            <person name="Stielow J.B."/>
            <person name="Sun H."/>
            <person name="Kurtzman C.P."/>
            <person name="Blackwell M."/>
            <person name="Grigoriev I.V."/>
            <person name="Jeffries T.W."/>
        </authorList>
    </citation>
    <scope>NUCLEOTIDE SEQUENCE [LARGE SCALE GENOMIC DNA]</scope>
    <source>
        <strain evidence="2 3">NRRL YB-4993</strain>
    </source>
</reference>
<dbReference type="RefSeq" id="XP_018709503.1">
    <property type="nucleotide sequence ID" value="XM_018858176.1"/>
</dbReference>
<feature type="compositionally biased region" description="Basic and acidic residues" evidence="1">
    <location>
        <begin position="1"/>
        <end position="15"/>
    </location>
</feature>